<evidence type="ECO:0000313" key="3">
    <source>
        <dbReference type="Proteomes" id="UP000553632"/>
    </source>
</evidence>
<reference evidence="2 3" key="1">
    <citation type="submission" date="2020-04" db="EMBL/GenBank/DDBJ databases">
        <title>Perkinsus olseni comparative genomics.</title>
        <authorList>
            <person name="Bogema D.R."/>
        </authorList>
    </citation>
    <scope>NUCLEOTIDE SEQUENCE [LARGE SCALE GENOMIC DNA]</scope>
    <source>
        <strain evidence="2 3">ATCC PRA-207</strain>
    </source>
</reference>
<feature type="region of interest" description="Disordered" evidence="1">
    <location>
        <begin position="19"/>
        <end position="55"/>
    </location>
</feature>
<gene>
    <name evidence="2" type="ORF">FOZ63_024789</name>
</gene>
<feature type="non-terminal residue" evidence="2">
    <location>
        <position position="82"/>
    </location>
</feature>
<feature type="non-terminal residue" evidence="2">
    <location>
        <position position="1"/>
    </location>
</feature>
<name>A0A7J6R6G2_PEROL</name>
<dbReference type="Proteomes" id="UP000553632">
    <property type="component" value="Unassembled WGS sequence"/>
</dbReference>
<comment type="caution">
    <text evidence="2">The sequence shown here is derived from an EMBL/GenBank/DDBJ whole genome shotgun (WGS) entry which is preliminary data.</text>
</comment>
<sequence>LSAACRSVTRRRLCRRSATRERLRTRSPCRTSTVEDSGVCQGLSTSSRDRDRGAQSRRHVECHWPLGYGGACPLWAASKWHS</sequence>
<organism evidence="2 3">
    <name type="scientific">Perkinsus olseni</name>
    <name type="common">Perkinsus atlanticus</name>
    <dbReference type="NCBI Taxonomy" id="32597"/>
    <lineage>
        <taxon>Eukaryota</taxon>
        <taxon>Sar</taxon>
        <taxon>Alveolata</taxon>
        <taxon>Perkinsozoa</taxon>
        <taxon>Perkinsea</taxon>
        <taxon>Perkinsida</taxon>
        <taxon>Perkinsidae</taxon>
        <taxon>Perkinsus</taxon>
    </lineage>
</organism>
<accession>A0A7J6R6G2</accession>
<evidence type="ECO:0000313" key="2">
    <source>
        <dbReference type="EMBL" id="KAF4715861.1"/>
    </source>
</evidence>
<protein>
    <submittedName>
        <fullName evidence="2">Uncharacterized protein</fullName>
    </submittedName>
</protein>
<proteinExistence type="predicted"/>
<keyword evidence="3" id="KW-1185">Reference proteome</keyword>
<dbReference type="AlphaFoldDB" id="A0A7J6R6G2"/>
<dbReference type="EMBL" id="JABANO010028035">
    <property type="protein sequence ID" value="KAF4715861.1"/>
    <property type="molecule type" value="Genomic_DNA"/>
</dbReference>
<evidence type="ECO:0000256" key="1">
    <source>
        <dbReference type="SAM" id="MobiDB-lite"/>
    </source>
</evidence>